<keyword evidence="10" id="KW-1185">Reference proteome</keyword>
<dbReference type="STRING" id="380244.SAMN05216298_0619"/>
<dbReference type="RefSeq" id="WP_091042544.1">
    <property type="nucleotide sequence ID" value="NZ_FNGF01000001.1"/>
</dbReference>
<evidence type="ECO:0000256" key="5">
    <source>
        <dbReference type="ARBA" id="ARBA00022900"/>
    </source>
</evidence>
<evidence type="ECO:0000256" key="6">
    <source>
        <dbReference type="ARBA" id="ARBA00023157"/>
    </source>
</evidence>
<feature type="domain" description="Subtilisin inhibitor" evidence="8">
    <location>
        <begin position="53"/>
        <end position="121"/>
    </location>
</feature>
<keyword evidence="5" id="KW-0722">Serine protease inhibitor</keyword>
<sequence length="139" mass="14206">MRKLAVGALGAAAFAVMTPAPAHAEPIPVDPGIGSGVGTGFLYLEVDREEGATERAVLSCPGGQGHARGEEACIQLTAAGGDIGGLEAADGICTKEYDPVTLKGFGVWEGEFVYFEDEFANHCTGTLATGGTVFDIAED</sequence>
<feature type="chain" id="PRO_5011501188" evidence="7">
    <location>
        <begin position="25"/>
        <end position="139"/>
    </location>
</feature>
<evidence type="ECO:0000256" key="1">
    <source>
        <dbReference type="ARBA" id="ARBA00004613"/>
    </source>
</evidence>
<keyword evidence="7" id="KW-0732">Signal</keyword>
<comment type="subcellular location">
    <subcellularLocation>
        <location evidence="1">Secreted</location>
    </subcellularLocation>
</comment>
<dbReference type="AlphaFoldDB" id="A0A1G9D1Q2"/>
<gene>
    <name evidence="9" type="ORF">SAMN05216298_0619</name>
</gene>
<keyword evidence="4" id="KW-0646">Protease inhibitor</keyword>
<dbReference type="GO" id="GO:0005576">
    <property type="term" value="C:extracellular region"/>
    <property type="evidence" value="ECO:0007669"/>
    <property type="project" value="UniProtKB-SubCell"/>
</dbReference>
<dbReference type="EMBL" id="FNGF01000001">
    <property type="protein sequence ID" value="SDK57595.1"/>
    <property type="molecule type" value="Genomic_DNA"/>
</dbReference>
<keyword evidence="3" id="KW-0964">Secreted</keyword>
<dbReference type="Proteomes" id="UP000198662">
    <property type="component" value="Unassembled WGS sequence"/>
</dbReference>
<dbReference type="InterPro" id="IPR036819">
    <property type="entry name" value="Subtilisin_inhibitor-like_sf"/>
</dbReference>
<dbReference type="InterPro" id="IPR023549">
    <property type="entry name" value="Subtilisin_inhibitor"/>
</dbReference>
<reference evidence="10" key="1">
    <citation type="submission" date="2016-10" db="EMBL/GenBank/DDBJ databases">
        <authorList>
            <person name="Varghese N."/>
            <person name="Submissions S."/>
        </authorList>
    </citation>
    <scope>NUCLEOTIDE SEQUENCE [LARGE SCALE GENOMIC DNA]</scope>
    <source>
        <strain evidence="10">CGMCC 4.3147</strain>
    </source>
</reference>
<protein>
    <submittedName>
        <fullName evidence="9">Subtilisin inhibitor-like</fullName>
    </submittedName>
</protein>
<evidence type="ECO:0000256" key="4">
    <source>
        <dbReference type="ARBA" id="ARBA00022690"/>
    </source>
</evidence>
<evidence type="ECO:0000256" key="2">
    <source>
        <dbReference type="ARBA" id="ARBA00010472"/>
    </source>
</evidence>
<accession>A0A1G9D1Q2</accession>
<dbReference type="SUPFAM" id="SSF55399">
    <property type="entry name" value="Subtilisin inhibitor"/>
    <property type="match status" value="1"/>
</dbReference>
<dbReference type="Gene3D" id="3.30.350.10">
    <property type="entry name" value="Subtilisin inhibitor-like"/>
    <property type="match status" value="1"/>
</dbReference>
<dbReference type="Pfam" id="PF00720">
    <property type="entry name" value="SSI"/>
    <property type="match status" value="1"/>
</dbReference>
<organism evidence="9 10">
    <name type="scientific">Glycomyces sambucus</name>
    <dbReference type="NCBI Taxonomy" id="380244"/>
    <lineage>
        <taxon>Bacteria</taxon>
        <taxon>Bacillati</taxon>
        <taxon>Actinomycetota</taxon>
        <taxon>Actinomycetes</taxon>
        <taxon>Glycomycetales</taxon>
        <taxon>Glycomycetaceae</taxon>
        <taxon>Glycomyces</taxon>
    </lineage>
</organism>
<dbReference type="OrthoDB" id="4567948at2"/>
<keyword evidence="6" id="KW-1015">Disulfide bond</keyword>
<name>A0A1G9D1Q2_9ACTN</name>
<evidence type="ECO:0000256" key="7">
    <source>
        <dbReference type="SAM" id="SignalP"/>
    </source>
</evidence>
<evidence type="ECO:0000259" key="8">
    <source>
        <dbReference type="Pfam" id="PF00720"/>
    </source>
</evidence>
<proteinExistence type="inferred from homology"/>
<evidence type="ECO:0000313" key="10">
    <source>
        <dbReference type="Proteomes" id="UP000198662"/>
    </source>
</evidence>
<feature type="signal peptide" evidence="7">
    <location>
        <begin position="1"/>
        <end position="24"/>
    </location>
</feature>
<dbReference type="GO" id="GO:0004867">
    <property type="term" value="F:serine-type endopeptidase inhibitor activity"/>
    <property type="evidence" value="ECO:0007669"/>
    <property type="project" value="UniProtKB-KW"/>
</dbReference>
<evidence type="ECO:0000256" key="3">
    <source>
        <dbReference type="ARBA" id="ARBA00022525"/>
    </source>
</evidence>
<comment type="similarity">
    <text evidence="2">Belongs to the protease inhibitor I16 (SSI) family.</text>
</comment>
<evidence type="ECO:0000313" key="9">
    <source>
        <dbReference type="EMBL" id="SDK57595.1"/>
    </source>
</evidence>